<feature type="region of interest" description="Disordered" evidence="5">
    <location>
        <begin position="116"/>
        <end position="146"/>
    </location>
</feature>
<proteinExistence type="predicted"/>
<dbReference type="GO" id="GO:0031332">
    <property type="term" value="C:RNAi effector complex"/>
    <property type="evidence" value="ECO:0007669"/>
    <property type="project" value="InterPro"/>
</dbReference>
<evidence type="ECO:0000256" key="4">
    <source>
        <dbReference type="PIRNR" id="PIRNR017179"/>
    </source>
</evidence>
<dbReference type="InterPro" id="IPR002999">
    <property type="entry name" value="Tudor"/>
</dbReference>
<evidence type="ECO:0000313" key="9">
    <source>
        <dbReference type="Proteomes" id="UP000054007"/>
    </source>
</evidence>
<dbReference type="Pfam" id="PF00567">
    <property type="entry name" value="TUDOR"/>
    <property type="match status" value="1"/>
</dbReference>
<feature type="region of interest" description="Disordered" evidence="5">
    <location>
        <begin position="366"/>
        <end position="387"/>
    </location>
</feature>
<accession>A0A0D7B9P2</accession>
<dbReference type="AlphaFoldDB" id="A0A0D7B9P2"/>
<reference evidence="8 9" key="1">
    <citation type="journal article" date="2015" name="Fungal Genet. Biol.">
        <title>Evolution of novel wood decay mechanisms in Agaricales revealed by the genome sequences of Fistulina hepatica and Cylindrobasidium torrendii.</title>
        <authorList>
            <person name="Floudas D."/>
            <person name="Held B.W."/>
            <person name="Riley R."/>
            <person name="Nagy L.G."/>
            <person name="Koehler G."/>
            <person name="Ransdell A.S."/>
            <person name="Younus H."/>
            <person name="Chow J."/>
            <person name="Chiniquy J."/>
            <person name="Lipzen A."/>
            <person name="Tritt A."/>
            <person name="Sun H."/>
            <person name="Haridas S."/>
            <person name="LaButti K."/>
            <person name="Ohm R.A."/>
            <person name="Kues U."/>
            <person name="Blanchette R.A."/>
            <person name="Grigoriev I.V."/>
            <person name="Minto R.E."/>
            <person name="Hibbett D.S."/>
        </authorList>
    </citation>
    <scope>NUCLEOTIDE SEQUENCE [LARGE SCALE GENOMIC DNA]</scope>
    <source>
        <strain evidence="8 9">FP15055 ss-10</strain>
    </source>
</reference>
<dbReference type="SUPFAM" id="SSF50199">
    <property type="entry name" value="Staphylococcal nuclease"/>
    <property type="match status" value="5"/>
</dbReference>
<keyword evidence="3" id="KW-0677">Repeat</keyword>
<evidence type="ECO:0000259" key="6">
    <source>
        <dbReference type="PROSITE" id="PS50304"/>
    </source>
</evidence>
<feature type="compositionally biased region" description="Basic and acidic residues" evidence="5">
    <location>
        <begin position="116"/>
        <end position="134"/>
    </location>
</feature>
<keyword evidence="2 4" id="KW-0963">Cytoplasm</keyword>
<dbReference type="Pfam" id="PF00565">
    <property type="entry name" value="SNase"/>
    <property type="match status" value="4"/>
</dbReference>
<dbReference type="SMART" id="SM00333">
    <property type="entry name" value="TUDOR"/>
    <property type="match status" value="1"/>
</dbReference>
<protein>
    <submittedName>
        <fullName evidence="8">Transcription factor</fullName>
    </submittedName>
</protein>
<feature type="domain" description="TNase-like" evidence="7">
    <location>
        <begin position="1"/>
        <end position="142"/>
    </location>
</feature>
<evidence type="ECO:0000259" key="7">
    <source>
        <dbReference type="PROSITE" id="PS50830"/>
    </source>
</evidence>
<dbReference type="PROSITE" id="PS50304">
    <property type="entry name" value="TUDOR"/>
    <property type="match status" value="1"/>
</dbReference>
<feature type="domain" description="TNase-like" evidence="7">
    <location>
        <begin position="168"/>
        <end position="325"/>
    </location>
</feature>
<dbReference type="GO" id="GO:0003723">
    <property type="term" value="F:RNA binding"/>
    <property type="evidence" value="ECO:0007669"/>
    <property type="project" value="UniProtKB-UniRule"/>
</dbReference>
<evidence type="ECO:0000256" key="3">
    <source>
        <dbReference type="ARBA" id="ARBA00022737"/>
    </source>
</evidence>
<gene>
    <name evidence="8" type="ORF">CYLTODRAFT_437265</name>
</gene>
<dbReference type="GO" id="GO:0005829">
    <property type="term" value="C:cytosol"/>
    <property type="evidence" value="ECO:0007669"/>
    <property type="project" value="UniProtKB-UniRule"/>
</dbReference>
<feature type="domain" description="TNase-like" evidence="7">
    <location>
        <begin position="344"/>
        <end position="484"/>
    </location>
</feature>
<evidence type="ECO:0000313" key="8">
    <source>
        <dbReference type="EMBL" id="KIY66879.1"/>
    </source>
</evidence>
<dbReference type="STRING" id="1314674.A0A0D7B9P2"/>
<comment type="subcellular location">
    <subcellularLocation>
        <location evidence="1 4">Cytoplasm</location>
    </subcellularLocation>
</comment>
<name>A0A0D7B9P2_9AGAR</name>
<dbReference type="Gene3D" id="2.30.30.140">
    <property type="match status" value="1"/>
</dbReference>
<dbReference type="SUPFAM" id="SSF63748">
    <property type="entry name" value="Tudor/PWWP/MBT"/>
    <property type="match status" value="1"/>
</dbReference>
<dbReference type="FunFam" id="2.30.30.140:FF:000018">
    <property type="entry name" value="Serine/threonine-protein kinase 31"/>
    <property type="match status" value="1"/>
</dbReference>
<evidence type="ECO:0000256" key="1">
    <source>
        <dbReference type="ARBA" id="ARBA00004496"/>
    </source>
</evidence>
<dbReference type="GO" id="GO:0005634">
    <property type="term" value="C:nucleus"/>
    <property type="evidence" value="ECO:0007669"/>
    <property type="project" value="TreeGrafter"/>
</dbReference>
<dbReference type="PANTHER" id="PTHR12302">
    <property type="entry name" value="EBNA2 BINDING PROTEIN P100"/>
    <property type="match status" value="1"/>
</dbReference>
<keyword evidence="9" id="KW-1185">Reference proteome</keyword>
<dbReference type="GO" id="GO:0004518">
    <property type="term" value="F:nuclease activity"/>
    <property type="evidence" value="ECO:0007669"/>
    <property type="project" value="TreeGrafter"/>
</dbReference>
<dbReference type="EMBL" id="KN880541">
    <property type="protein sequence ID" value="KIY66879.1"/>
    <property type="molecule type" value="Genomic_DNA"/>
</dbReference>
<dbReference type="PIRSF" id="PIRSF017179">
    <property type="entry name" value="RISC-Tudor-SN"/>
    <property type="match status" value="1"/>
</dbReference>
<feature type="domain" description="TNase-like" evidence="7">
    <location>
        <begin position="514"/>
        <end position="648"/>
    </location>
</feature>
<dbReference type="InterPro" id="IPR035437">
    <property type="entry name" value="SNase_OB-fold_sf"/>
</dbReference>
<dbReference type="PANTHER" id="PTHR12302:SF2">
    <property type="entry name" value="STAPHYLOCOCCAL NUCLEASE DOMAIN-CONTAINING PROTEIN 1"/>
    <property type="match status" value="1"/>
</dbReference>
<dbReference type="OrthoDB" id="10023235at2759"/>
<evidence type="ECO:0000256" key="2">
    <source>
        <dbReference type="ARBA" id="ARBA00022490"/>
    </source>
</evidence>
<dbReference type="Gene3D" id="2.40.50.90">
    <property type="match status" value="5"/>
</dbReference>
<dbReference type="InterPro" id="IPR016685">
    <property type="entry name" value="Silence_cplx_Nase-comp_TudorSN"/>
</dbReference>
<evidence type="ECO:0000256" key="5">
    <source>
        <dbReference type="SAM" id="MobiDB-lite"/>
    </source>
</evidence>
<dbReference type="SMART" id="SM00318">
    <property type="entry name" value="SNc"/>
    <property type="match status" value="4"/>
</dbReference>
<dbReference type="InterPro" id="IPR016071">
    <property type="entry name" value="Staphylococal_nuclease_OB-fold"/>
</dbReference>
<dbReference type="FunFam" id="2.40.50.90:FF:000001">
    <property type="entry name" value="Staphylococcal nuclease domain-containing protein"/>
    <property type="match status" value="1"/>
</dbReference>
<dbReference type="PROSITE" id="PS50830">
    <property type="entry name" value="TNASE_3"/>
    <property type="match status" value="4"/>
</dbReference>
<organism evidence="8 9">
    <name type="scientific">Cylindrobasidium torrendii FP15055 ss-10</name>
    <dbReference type="NCBI Taxonomy" id="1314674"/>
    <lineage>
        <taxon>Eukaryota</taxon>
        <taxon>Fungi</taxon>
        <taxon>Dikarya</taxon>
        <taxon>Basidiomycota</taxon>
        <taxon>Agaricomycotina</taxon>
        <taxon>Agaricomycetes</taxon>
        <taxon>Agaricomycetidae</taxon>
        <taxon>Agaricales</taxon>
        <taxon>Marasmiineae</taxon>
        <taxon>Physalacriaceae</taxon>
        <taxon>Cylindrobasidium</taxon>
    </lineage>
</organism>
<dbReference type="GO" id="GO:0006402">
    <property type="term" value="P:mRNA catabolic process"/>
    <property type="evidence" value="ECO:0007669"/>
    <property type="project" value="UniProtKB-UniRule"/>
</dbReference>
<feature type="domain" description="Tudor" evidence="6">
    <location>
        <begin position="722"/>
        <end position="782"/>
    </location>
</feature>
<dbReference type="Proteomes" id="UP000054007">
    <property type="component" value="Unassembled WGS sequence"/>
</dbReference>
<dbReference type="GO" id="GO:0031047">
    <property type="term" value="P:regulatory ncRNA-mediated gene silencing"/>
    <property type="evidence" value="ECO:0007669"/>
    <property type="project" value="UniProtKB-UniRule"/>
</dbReference>
<sequence length="905" mass="99059">MSLKAIVKSVLSGDSLVLRGRPGPQGQPPKERVLHLADVSAPRMGSSSREDEPWAYEAREFLRALAVGKEISFASAHSLPSNDDIPRDLGTAEINGVDLTAEVIKNGWAKVKDIKRDPTEEDTRRRELENEAKAAGKGVWNPHGPKSVTVNHTMPVDSIAFLNEWKGKSIDAIVESVREGSLLRVRLLLPEGDHQMANINLAGVRSPKVASRPDEVSEQWGEEAKFFTESRLLQRPVRVQLLSLPTSTGAPFQSGANGAPAPATASSFIGNVLHPAGNIAEFLVGAGLARIVDWHAGMLAANGGMERLRAAERSAKEKRLNLYASAPVVSASKPSGTSSSGQSSTFEGLVIRVWSGDQITVLDKSSGKERRLQLSSTRGPKLSDPKQAAFAHDAREFLRKKLIGKTVRVSIDFVRPPEGGFEERECATVRYGGSNANVAEQLVEKGLASVVRHRRDDEDRSPDYDKLMAAEQASITEQRGIFSGKDVPPPKQPVNISESHSRATTFLNGFKRIGRIPGVVEYVAAGSRFKILLPKDNQTLTLVLGGIRAPRTARNASEKSEPFGQAAFDYANRKYMQRDIEFEVDTIDKTGGFIGALYLNKTENAAVSLVQQGLATVHGFSAETLPWAKHLYDAEADAKAAHRNIWQDFDETAEAVEAAPEVDANAPLKTEYLDVIVSDIRPKNDFSFSVQILNTEGIAALEKLMKEFAMFHKSAPAAPAGFIPKGGDLVSAKFSDGAWYRAKIRRASPIKREAEVTFIDYGNQDTVAFSNIRPLDGRFRSLPGQAHDAKLSFLKIVGPDSEYHADAVGRFSSLCEGRKLVANVDHREGQTLHLRLIDPTDPASASDPLWCINAELLRDGVATIDRKCRYLSSYPELIKRFRATTQEAKRDRAGMFEFGDVEEDE</sequence>